<sequence>MAPTPATPVLGPHKSSNTFSTPRWWGKAKRHFPREEASPASISSHSLDRCPSCSPPIIHPTIRAIRNHRRSLISFGLSLADKGFGREEAHCRCSSSRRRRRREH</sequence>
<dbReference type="EMBL" id="CM056811">
    <property type="protein sequence ID" value="KAJ8637589.1"/>
    <property type="molecule type" value="Genomic_DNA"/>
</dbReference>
<dbReference type="Proteomes" id="UP001234297">
    <property type="component" value="Chromosome 3"/>
</dbReference>
<gene>
    <name evidence="1" type="ORF">MRB53_011856</name>
</gene>
<accession>A0ACC2LX28</accession>
<reference evidence="1 2" key="1">
    <citation type="journal article" date="2022" name="Hortic Res">
        <title>A haplotype resolved chromosomal level avocado genome allows analysis of novel avocado genes.</title>
        <authorList>
            <person name="Nath O."/>
            <person name="Fletcher S.J."/>
            <person name="Hayward A."/>
            <person name="Shaw L.M."/>
            <person name="Masouleh A.K."/>
            <person name="Furtado A."/>
            <person name="Henry R.J."/>
            <person name="Mitter N."/>
        </authorList>
    </citation>
    <scope>NUCLEOTIDE SEQUENCE [LARGE SCALE GENOMIC DNA]</scope>
    <source>
        <strain evidence="2">cv. Hass</strain>
    </source>
</reference>
<comment type="caution">
    <text evidence="1">The sequence shown here is derived from an EMBL/GenBank/DDBJ whole genome shotgun (WGS) entry which is preliminary data.</text>
</comment>
<evidence type="ECO:0000313" key="2">
    <source>
        <dbReference type="Proteomes" id="UP001234297"/>
    </source>
</evidence>
<proteinExistence type="predicted"/>
<keyword evidence="2" id="KW-1185">Reference proteome</keyword>
<protein>
    <submittedName>
        <fullName evidence="1">Uncharacterized protein</fullName>
    </submittedName>
</protein>
<organism evidence="1 2">
    <name type="scientific">Persea americana</name>
    <name type="common">Avocado</name>
    <dbReference type="NCBI Taxonomy" id="3435"/>
    <lineage>
        <taxon>Eukaryota</taxon>
        <taxon>Viridiplantae</taxon>
        <taxon>Streptophyta</taxon>
        <taxon>Embryophyta</taxon>
        <taxon>Tracheophyta</taxon>
        <taxon>Spermatophyta</taxon>
        <taxon>Magnoliopsida</taxon>
        <taxon>Magnoliidae</taxon>
        <taxon>Laurales</taxon>
        <taxon>Lauraceae</taxon>
        <taxon>Persea</taxon>
    </lineage>
</organism>
<evidence type="ECO:0000313" key="1">
    <source>
        <dbReference type="EMBL" id="KAJ8637589.1"/>
    </source>
</evidence>
<name>A0ACC2LX28_PERAE</name>